<dbReference type="GO" id="GO:0030254">
    <property type="term" value="P:protein secretion by the type III secretion system"/>
    <property type="evidence" value="ECO:0007669"/>
    <property type="project" value="InterPro"/>
</dbReference>
<proteinExistence type="predicted"/>
<feature type="region of interest" description="Disordered" evidence="1">
    <location>
        <begin position="1"/>
        <end position="23"/>
    </location>
</feature>
<evidence type="ECO:0000313" key="3">
    <source>
        <dbReference type="Proteomes" id="UP000240505"/>
    </source>
</evidence>
<dbReference type="KEGG" id="masz:C9I28_00345"/>
<gene>
    <name evidence="2" type="ORF">C9I28_00345</name>
</gene>
<dbReference type="RefSeq" id="WP_107139678.1">
    <property type="nucleotide sequence ID" value="NZ_CP028324.1"/>
</dbReference>
<reference evidence="2 3" key="1">
    <citation type="submission" date="2018-03" db="EMBL/GenBank/DDBJ databases">
        <title>Massilia armeniaca sp. nov., isolated from desert soil.</title>
        <authorList>
            <person name="Huang H."/>
            <person name="Ren M."/>
        </authorList>
    </citation>
    <scope>NUCLEOTIDE SEQUENCE [LARGE SCALE GENOMIC DNA]</scope>
    <source>
        <strain evidence="2 3">ZMN-3</strain>
    </source>
</reference>
<protein>
    <submittedName>
        <fullName evidence="2">Type III secretion protein</fullName>
    </submittedName>
</protein>
<name>A0A2R4C3Z0_9BURK</name>
<dbReference type="EMBL" id="CP028324">
    <property type="protein sequence ID" value="AVR94327.1"/>
    <property type="molecule type" value="Genomic_DNA"/>
</dbReference>
<dbReference type="InterPro" id="IPR012670">
    <property type="entry name" value="T3SS_YscI/HrpB"/>
</dbReference>
<sequence length="134" mass="14203">MNVSAAAINPPAVPQPGTSTQVRVTTETHTMESADAAQFRQALERQQALSAPAGAPREPSLGQVIASRTAGLAGELKKDQQNVSRLLEKATVSGDSMQLMRAMLALNDYQLRVQTVSKVVSKASTSVDSLTKLQ</sequence>
<accession>A0A2R4C3Z0</accession>
<dbReference type="OrthoDB" id="8759767at2"/>
<dbReference type="AlphaFoldDB" id="A0A2R4C3Z0"/>
<evidence type="ECO:0000256" key="1">
    <source>
        <dbReference type="SAM" id="MobiDB-lite"/>
    </source>
</evidence>
<organism evidence="2 3">
    <name type="scientific">Pseudoduganella armeniaca</name>
    <dbReference type="NCBI Taxonomy" id="2072590"/>
    <lineage>
        <taxon>Bacteria</taxon>
        <taxon>Pseudomonadati</taxon>
        <taxon>Pseudomonadota</taxon>
        <taxon>Betaproteobacteria</taxon>
        <taxon>Burkholderiales</taxon>
        <taxon>Oxalobacteraceae</taxon>
        <taxon>Telluria group</taxon>
        <taxon>Pseudoduganella</taxon>
    </lineage>
</organism>
<keyword evidence="3" id="KW-1185">Reference proteome</keyword>
<dbReference type="Proteomes" id="UP000240505">
    <property type="component" value="Chromosome"/>
</dbReference>
<evidence type="ECO:0000313" key="2">
    <source>
        <dbReference type="EMBL" id="AVR94327.1"/>
    </source>
</evidence>
<dbReference type="Pfam" id="PF17001">
    <property type="entry name" value="T3SS_basalb_I"/>
    <property type="match status" value="1"/>
</dbReference>